<evidence type="ECO:0000256" key="1">
    <source>
        <dbReference type="SAM" id="Coils"/>
    </source>
</evidence>
<evidence type="ECO:0000256" key="2">
    <source>
        <dbReference type="SAM" id="SignalP"/>
    </source>
</evidence>
<evidence type="ECO:0000313" key="4">
    <source>
        <dbReference type="Proteomes" id="UP001178507"/>
    </source>
</evidence>
<organism evidence="3 4">
    <name type="scientific">Effrenium voratum</name>
    <dbReference type="NCBI Taxonomy" id="2562239"/>
    <lineage>
        <taxon>Eukaryota</taxon>
        <taxon>Sar</taxon>
        <taxon>Alveolata</taxon>
        <taxon>Dinophyceae</taxon>
        <taxon>Suessiales</taxon>
        <taxon>Symbiodiniaceae</taxon>
        <taxon>Effrenium</taxon>
    </lineage>
</organism>
<dbReference type="Proteomes" id="UP001178507">
    <property type="component" value="Unassembled WGS sequence"/>
</dbReference>
<gene>
    <name evidence="3" type="ORF">EVOR1521_LOCUS17194</name>
</gene>
<feature type="signal peptide" evidence="2">
    <location>
        <begin position="1"/>
        <end position="29"/>
    </location>
</feature>
<proteinExistence type="predicted"/>
<dbReference type="EMBL" id="CAUJNA010002236">
    <property type="protein sequence ID" value="CAJ1391981.1"/>
    <property type="molecule type" value="Genomic_DNA"/>
</dbReference>
<protein>
    <submittedName>
        <fullName evidence="3">Uncharacterized protein</fullName>
    </submittedName>
</protein>
<accession>A0AA36IR52</accession>
<feature type="coiled-coil region" evidence="1">
    <location>
        <begin position="541"/>
        <end position="603"/>
    </location>
</feature>
<keyword evidence="4" id="KW-1185">Reference proteome</keyword>
<sequence>MGRIVRSPSRRKAWLLLYLILWSDYGVSAIRDAYNDLDNELTDEASDQLEGEASQDLAPEGASVLQTVFRQEAQSGSVTSSQLAARAQLQAATARLQSSTKALVELLQSDEALELVDLLQSTEATSREFNNTPKEKRLKDKNLTDHALNVSRKMYDVLQEVRSSDTAMRQSLARTGDPLVYDDGQNISNSTDPGQQVGELAESIARLANRRGDKKLLRKTEDKLLEHTFAVQKLVNGVQEAGELGSDAREVLDDTEDPNATLVSDLAESAVTTADTGGNESDSPENWEVDELDVEKMDGFTRAKLCDLLPSLDCEACGANSSSLQEYRDCVSEEVMRYQKQQKRDKMEAMQKRKMDQTIENEKRLKNMKKSALLGAHDMLQIWGVGRNWARWTSDPAWPLETLKGEPAKAGWEAFTTDSQAIVEAHAQEFQTEAVAIAKEEAAASGDTIYAAHLEHHVTEAESIKAGAEELVADGMELKGGGEEILTETTGSISEAQAIQAESVQLQSEMKSTSEALGVELDKCSQPFDPVSGSSCNPDEVARLTDEMNGHRAQTEELAERSEALGEDLEMQSEEAKKLAQDAEQVAVDAEELKTQAMTLKEEAYNELTSSETLNAIATEAKECAQRIASRVLDLAVQTVQSMTEQILMLVPDLFFACLEAALDIITGFGWIITAARLSWKLVKFAWKKWKQYRDNREQKLCGKAPQLDCCVDSVMSWYDNQVLAQRTSAAQFQADTQSVLAKSFKSPTACTPWTTTLYAGRPDNETLKILVAREMSSVGSLIYKRPINIYSRFGLGILRSKTAVTLIVARSSLQVEYNTSRKKPRVLRFSTGCEDFLPFGTARDTKGLRAIKNKRSPLGVWFRFGKGTFKQRTFEMASYNESFCEVAHAMCRAACHQPEKCDDYLDPEVEVDLKSKAAKAHEENLLPLCVPVSGLARANGVKESTASHPKETLGPTAMRPFVWQHLFKEGQEEAMPRTEAYAYSAALCDKHVLPFWTCGVEECSLCQGVASMYSSSQSSAKWCSAFKLETIDNTTDSYARDLGRFYKCNYLTNYLSSTEDKHRLENREATTEEACTSRTFCSDTVNKLPKLDMRPGLQKESDQFKDSQCRLCLEFVQRAAAGLRPKGFCKAIPKMYGQQKIFCEGTLNDMMEAYPGIKLAQNRSIISGWLGSWSSNISGNTCNEYCQGWVRRNPAARETLKNPSPLLLAGEDSEPAPPGKVAENWQETAPSITKSPWIEKAMKSVSTRLPVQVVSGPNVVLWKIQEKVQKAVTSWEALLKELAWDGTFTQKRVWPRTGTPGLLSKKVQQAVFLMMKEGTFLRTHINFISDIMETKLNLNVARKTAEDLTRRIDLLVQNFDAMSEVLKTISMTKAPSKLRKAVQKKAKDTETVVQCYAVVVARHETYMPILSELSKSLRDATDKLMQARQRGIKYSPKETGLLDVLSKFYLVLPKEEQTRFTRLKQWLNPFNLFRTQLRIDKLVKKDSKDCSFKKVRRMTQSGLWKEFQTCCTERSKQVLGWEMNIRNVHTQINKILDMMGYVKGNFVTRNIRKAFRFARDTLLGISRKRGIWIEEEAADMLDGTAKDFQKALNEENTQNNKRGAVFQQLTEDMYNSVGDRGVRRGFFKELRFDVVKRNALKELKNGKDQFMAIRKLLTRLSGRIAVKEEFFNEVSAGGDSADTLPRISFEIVDHGHCEDKPRRRKASAVECESASPGIGLRFKGGSFFYKSTPAGCLSYPAAKSYFKDSPTGGECGYDKINCICAIES</sequence>
<feature type="chain" id="PRO_5041411814" evidence="2">
    <location>
        <begin position="30"/>
        <end position="1769"/>
    </location>
</feature>
<comment type="caution">
    <text evidence="3">The sequence shown here is derived from an EMBL/GenBank/DDBJ whole genome shotgun (WGS) entry which is preliminary data.</text>
</comment>
<name>A0AA36IR52_9DINO</name>
<reference evidence="3" key="1">
    <citation type="submission" date="2023-08" db="EMBL/GenBank/DDBJ databases">
        <authorList>
            <person name="Chen Y."/>
            <person name="Shah S."/>
            <person name="Dougan E. K."/>
            <person name="Thang M."/>
            <person name="Chan C."/>
        </authorList>
    </citation>
    <scope>NUCLEOTIDE SEQUENCE</scope>
</reference>
<keyword evidence="1" id="KW-0175">Coiled coil</keyword>
<evidence type="ECO:0000313" key="3">
    <source>
        <dbReference type="EMBL" id="CAJ1391981.1"/>
    </source>
</evidence>
<feature type="coiled-coil region" evidence="1">
    <location>
        <begin position="1332"/>
        <end position="1359"/>
    </location>
</feature>
<keyword evidence="2" id="KW-0732">Signal</keyword>